<dbReference type="PROSITE" id="PS50156">
    <property type="entry name" value="SSD"/>
    <property type="match status" value="1"/>
</dbReference>
<comment type="subcellular location">
    <subcellularLocation>
        <location evidence="1">Cell membrane</location>
        <topology evidence="1">Multi-pass membrane protein</topology>
    </subcellularLocation>
</comment>
<dbReference type="Pfam" id="PF03176">
    <property type="entry name" value="MMPL"/>
    <property type="match status" value="2"/>
</dbReference>
<feature type="transmembrane region" description="Helical" evidence="6">
    <location>
        <begin position="371"/>
        <end position="392"/>
    </location>
</feature>
<dbReference type="GO" id="GO:0005886">
    <property type="term" value="C:plasma membrane"/>
    <property type="evidence" value="ECO:0007669"/>
    <property type="project" value="UniProtKB-SubCell"/>
</dbReference>
<dbReference type="InterPro" id="IPR000731">
    <property type="entry name" value="SSD"/>
</dbReference>
<comment type="caution">
    <text evidence="8">The sequence shown here is derived from an EMBL/GenBank/DDBJ whole genome shotgun (WGS) entry which is preliminary data.</text>
</comment>
<protein>
    <submittedName>
        <fullName evidence="8">RND superfamily putative drug exporter</fullName>
    </submittedName>
</protein>
<dbReference type="Gene3D" id="1.20.1640.10">
    <property type="entry name" value="Multidrug efflux transporter AcrB transmembrane domain"/>
    <property type="match status" value="2"/>
</dbReference>
<feature type="transmembrane region" description="Helical" evidence="6">
    <location>
        <begin position="559"/>
        <end position="578"/>
    </location>
</feature>
<gene>
    <name evidence="8" type="ORF">BJ969_000336</name>
</gene>
<accession>A0A840NAK8</accession>
<name>A0A840NAK8_9PSEU</name>
<evidence type="ECO:0000256" key="3">
    <source>
        <dbReference type="ARBA" id="ARBA00022692"/>
    </source>
</evidence>
<reference evidence="8 9" key="1">
    <citation type="submission" date="2020-08" db="EMBL/GenBank/DDBJ databases">
        <title>Sequencing the genomes of 1000 actinobacteria strains.</title>
        <authorList>
            <person name="Klenk H.-P."/>
        </authorList>
    </citation>
    <scope>NUCLEOTIDE SEQUENCE [LARGE SCALE GENOMIC DNA]</scope>
    <source>
        <strain evidence="8 9">DSM 45582</strain>
    </source>
</reference>
<proteinExistence type="predicted"/>
<organism evidence="8 9">
    <name type="scientific">Saccharopolyspora gloriosae</name>
    <dbReference type="NCBI Taxonomy" id="455344"/>
    <lineage>
        <taxon>Bacteria</taxon>
        <taxon>Bacillati</taxon>
        <taxon>Actinomycetota</taxon>
        <taxon>Actinomycetes</taxon>
        <taxon>Pseudonocardiales</taxon>
        <taxon>Pseudonocardiaceae</taxon>
        <taxon>Saccharopolyspora</taxon>
    </lineage>
</organism>
<dbReference type="Proteomes" id="UP000580474">
    <property type="component" value="Unassembled WGS sequence"/>
</dbReference>
<evidence type="ECO:0000256" key="6">
    <source>
        <dbReference type="SAM" id="Phobius"/>
    </source>
</evidence>
<keyword evidence="9" id="KW-1185">Reference proteome</keyword>
<keyword evidence="2" id="KW-1003">Cell membrane</keyword>
<feature type="domain" description="SSD" evidence="7">
    <location>
        <begin position="528"/>
        <end position="696"/>
    </location>
</feature>
<feature type="transmembrane region" description="Helical" evidence="6">
    <location>
        <begin position="231"/>
        <end position="251"/>
    </location>
</feature>
<dbReference type="InterPro" id="IPR050545">
    <property type="entry name" value="Mycobact_MmpL"/>
</dbReference>
<sequence>MQKRSVTVRMARWSATHPWKAIVGWVVFVAVCVVGSGIAGTVDATSADYRIGEAGRAEALLAEGGMTDPVVEKVLITSPSGGLPPEAGAAAREVSDRMRALPAVAEVGEPAPAPSGDALLVQVRMHGDDKQALPEVGALLEQTAAVQQAHPDLKVEQTGQVSIDQGIDEQLGEDLALGEKITLPVTVIILLMVFGSLLGAGVPVLLALSCVVTAMSLSALTSHLIPDVGTVKNIILLLGMAVGVDYSLFYIKREREERARSGGRLSHFAAIEVAAATSGHTVVVSGIAVMVSMASLYLAGDVVFASLATGSIAVVLVAVISSLTVLPAVLAKLGPRIDRPKVPFFGKLAERQGPGKFWPAMLRPSMQRPGVTLAVSALAMLLLAAPALTMQLGLPGNNTLPKGIPGIQVNERLVQEFPAEGASNFVAVRSDPAHAAAAGQALGRLAEQAQQDPAITRAADAQVRTSADGLVHTVQLGIPYATDSPEAANSLQRLRELAPAELGGVPGTEFAVGGGVARNVDTAGHQSETLPGVVAFVLLLTFVMMLISFRSAVLAAMSIVLNLLSAGATFGVLVLVFQSSWAEGLLGFESGGFIVSRVPLFLFVILFGLSMDYHVFVVSRIREAVRRGLPTSKAVHEGITSSAGVVTSAAIVMVSVFLSFVFTGLPEMKQLGLGLAVAVLLDAFVIRVLVLPSLMVLLGERTWWPARIRSPRGGRDQDREAVSAAAR</sequence>
<feature type="transmembrane region" description="Helical" evidence="6">
    <location>
        <begin position="21"/>
        <end position="42"/>
    </location>
</feature>
<feature type="transmembrane region" description="Helical" evidence="6">
    <location>
        <begin position="205"/>
        <end position="225"/>
    </location>
</feature>
<evidence type="ECO:0000259" key="7">
    <source>
        <dbReference type="PROSITE" id="PS50156"/>
    </source>
</evidence>
<evidence type="ECO:0000256" key="1">
    <source>
        <dbReference type="ARBA" id="ARBA00004651"/>
    </source>
</evidence>
<dbReference type="RefSeq" id="WP_343071172.1">
    <property type="nucleotide sequence ID" value="NZ_JACHIV010000001.1"/>
</dbReference>
<dbReference type="SUPFAM" id="SSF82866">
    <property type="entry name" value="Multidrug efflux transporter AcrB transmembrane domain"/>
    <property type="match status" value="2"/>
</dbReference>
<evidence type="ECO:0000256" key="5">
    <source>
        <dbReference type="ARBA" id="ARBA00023136"/>
    </source>
</evidence>
<dbReference type="InterPro" id="IPR004869">
    <property type="entry name" value="MMPL_dom"/>
</dbReference>
<feature type="transmembrane region" description="Helical" evidence="6">
    <location>
        <begin position="181"/>
        <end position="198"/>
    </location>
</feature>
<dbReference type="PANTHER" id="PTHR33406">
    <property type="entry name" value="MEMBRANE PROTEIN MJ1562-RELATED"/>
    <property type="match status" value="1"/>
</dbReference>
<feature type="transmembrane region" description="Helical" evidence="6">
    <location>
        <begin position="639"/>
        <end position="662"/>
    </location>
</feature>
<feature type="transmembrane region" description="Helical" evidence="6">
    <location>
        <begin position="304"/>
        <end position="331"/>
    </location>
</feature>
<keyword evidence="4 6" id="KW-1133">Transmembrane helix</keyword>
<dbReference type="AlphaFoldDB" id="A0A840NAK8"/>
<dbReference type="PANTHER" id="PTHR33406:SF13">
    <property type="entry name" value="MEMBRANE PROTEIN YDFJ"/>
    <property type="match status" value="1"/>
</dbReference>
<keyword evidence="3 6" id="KW-0812">Transmembrane</keyword>
<evidence type="ECO:0000313" key="9">
    <source>
        <dbReference type="Proteomes" id="UP000580474"/>
    </source>
</evidence>
<feature type="transmembrane region" description="Helical" evidence="6">
    <location>
        <begin position="529"/>
        <end position="547"/>
    </location>
</feature>
<feature type="transmembrane region" description="Helical" evidence="6">
    <location>
        <begin position="271"/>
        <end position="298"/>
    </location>
</feature>
<feature type="transmembrane region" description="Helical" evidence="6">
    <location>
        <begin position="598"/>
        <end position="618"/>
    </location>
</feature>
<evidence type="ECO:0000256" key="2">
    <source>
        <dbReference type="ARBA" id="ARBA00022475"/>
    </source>
</evidence>
<feature type="transmembrane region" description="Helical" evidence="6">
    <location>
        <begin position="674"/>
        <end position="699"/>
    </location>
</feature>
<dbReference type="EMBL" id="JACHIV010000001">
    <property type="protein sequence ID" value="MBB5067248.1"/>
    <property type="molecule type" value="Genomic_DNA"/>
</dbReference>
<evidence type="ECO:0000256" key="4">
    <source>
        <dbReference type="ARBA" id="ARBA00022989"/>
    </source>
</evidence>
<evidence type="ECO:0000313" key="8">
    <source>
        <dbReference type="EMBL" id="MBB5067248.1"/>
    </source>
</evidence>
<keyword evidence="5 6" id="KW-0472">Membrane</keyword>